<evidence type="ECO:0000313" key="3">
    <source>
        <dbReference type="WBParaSite" id="L893_g33958.t1"/>
    </source>
</evidence>
<dbReference type="AlphaFoldDB" id="A0A1I8A9M7"/>
<dbReference type="Proteomes" id="UP000095287">
    <property type="component" value="Unplaced"/>
</dbReference>
<feature type="transmembrane region" description="Helical" evidence="1">
    <location>
        <begin position="271"/>
        <end position="289"/>
    </location>
</feature>
<keyword evidence="1" id="KW-1133">Transmembrane helix</keyword>
<dbReference type="InterPro" id="IPR019424">
    <property type="entry name" value="7TM_GPCR_Srsx"/>
</dbReference>
<accession>A0A1I8A9M7</accession>
<name>A0A1I8A9M7_9BILA</name>
<feature type="transmembrane region" description="Helical" evidence="1">
    <location>
        <begin position="184"/>
        <end position="209"/>
    </location>
</feature>
<protein>
    <submittedName>
        <fullName evidence="3">G protein-coupled receptor</fullName>
    </submittedName>
</protein>
<feature type="transmembrane region" description="Helical" evidence="1">
    <location>
        <begin position="239"/>
        <end position="259"/>
    </location>
</feature>
<feature type="transmembrane region" description="Helical" evidence="1">
    <location>
        <begin position="46"/>
        <end position="69"/>
    </location>
</feature>
<evidence type="ECO:0000313" key="2">
    <source>
        <dbReference type="Proteomes" id="UP000095287"/>
    </source>
</evidence>
<feature type="transmembrane region" description="Helical" evidence="1">
    <location>
        <begin position="144"/>
        <end position="164"/>
    </location>
</feature>
<keyword evidence="1" id="KW-0812">Transmembrane</keyword>
<reference evidence="3" key="1">
    <citation type="submission" date="2016-11" db="UniProtKB">
        <authorList>
            <consortium name="WormBaseParasite"/>
        </authorList>
    </citation>
    <scope>IDENTIFICATION</scope>
</reference>
<sequence>MGPLPLVLYINFSVQFLSSLFTVVFNTYTLRVQLKLEKANTELTMLLAHVLLHFLFACPTVVHSGYQLFAIGESWTLMFYKCSPQVIHLLPLDDNRNHDLIFWTGVFAYSAIVSTGLADLFLGMDRFSAITMPMAYRYRFKNKFAILAITLCVSITVSMSTVIAMQRIEAPPEAIMFGAHIDVFIVSIHVNMNNALSLLNVTITCIFMFKLRKFHGNRSTTTPVNTDLIKANITVVYQMLLALTFQITPTFTSSLVYFALGWNWGLVLGPYPLTLLTVYIFSCSILYRIKLGTRVQLIKVSSAEATAVHKTIGSTNTRQIPAHQ</sequence>
<feature type="transmembrane region" description="Helical" evidence="1">
    <location>
        <begin position="6"/>
        <end position="25"/>
    </location>
</feature>
<proteinExistence type="predicted"/>
<dbReference type="WBParaSite" id="L893_g33958.t1">
    <property type="protein sequence ID" value="L893_g33958.t1"/>
    <property type="gene ID" value="L893_g33958"/>
</dbReference>
<keyword evidence="1" id="KW-0472">Membrane</keyword>
<evidence type="ECO:0000256" key="1">
    <source>
        <dbReference type="SAM" id="Phobius"/>
    </source>
</evidence>
<keyword evidence="2" id="KW-1185">Reference proteome</keyword>
<organism evidence="2 3">
    <name type="scientific">Steinernema glaseri</name>
    <dbReference type="NCBI Taxonomy" id="37863"/>
    <lineage>
        <taxon>Eukaryota</taxon>
        <taxon>Metazoa</taxon>
        <taxon>Ecdysozoa</taxon>
        <taxon>Nematoda</taxon>
        <taxon>Chromadorea</taxon>
        <taxon>Rhabditida</taxon>
        <taxon>Tylenchina</taxon>
        <taxon>Panagrolaimomorpha</taxon>
        <taxon>Strongyloidoidea</taxon>
        <taxon>Steinernematidae</taxon>
        <taxon>Steinernema</taxon>
    </lineage>
</organism>
<feature type="transmembrane region" description="Helical" evidence="1">
    <location>
        <begin position="100"/>
        <end position="123"/>
    </location>
</feature>
<dbReference type="Pfam" id="PF10320">
    <property type="entry name" value="7TM_GPCR_Srsx"/>
    <property type="match status" value="1"/>
</dbReference>